<reference evidence="2" key="1">
    <citation type="submission" date="2024-01" db="EMBL/GenBank/DDBJ databases">
        <title>Sequencing the genomes of a sandfly, Sergentomyia squamirostris, and its two endosymbionts.</title>
        <authorList>
            <person name="Itokawa K."/>
            <person name="Sanjoba C."/>
        </authorList>
    </citation>
    <scope>NUCLEOTIDE SEQUENCE</scope>
    <source>
        <strain evidence="2">RiSSQ</strain>
    </source>
</reference>
<proteinExistence type="predicted"/>
<gene>
    <name evidence="2" type="ORF">DMENIID0002_07700</name>
</gene>
<dbReference type="CDD" id="cd05403">
    <property type="entry name" value="NT_KNTase_like"/>
    <property type="match status" value="1"/>
</dbReference>
<dbReference type="SUPFAM" id="SSF81301">
    <property type="entry name" value="Nucleotidyltransferase"/>
    <property type="match status" value="1"/>
</dbReference>
<dbReference type="InterPro" id="IPR043519">
    <property type="entry name" value="NT_sf"/>
</dbReference>
<dbReference type="Pfam" id="PF18765">
    <property type="entry name" value="Polbeta"/>
    <property type="match status" value="1"/>
</dbReference>
<dbReference type="InterPro" id="IPR041633">
    <property type="entry name" value="Polbeta"/>
</dbReference>
<protein>
    <submittedName>
        <fullName evidence="2">Nucleotidyltransferase domain-containing protein</fullName>
    </submittedName>
</protein>
<organism evidence="2">
    <name type="scientific">Candidatus Tisiphia endosymbiont of Sergentomyia squamirostris</name>
    <dbReference type="NCBI Taxonomy" id="3113639"/>
    <lineage>
        <taxon>Bacteria</taxon>
        <taxon>Pseudomonadati</taxon>
        <taxon>Pseudomonadota</taxon>
        <taxon>Alphaproteobacteria</taxon>
        <taxon>Rickettsiales</taxon>
        <taxon>Rickettsiaceae</taxon>
        <taxon>Rickettsieae</taxon>
        <taxon>Candidatus Tisiphia</taxon>
    </lineage>
</organism>
<evidence type="ECO:0000313" key="2">
    <source>
        <dbReference type="EMBL" id="BFD46124.1"/>
    </source>
</evidence>
<evidence type="ECO:0000259" key="1">
    <source>
        <dbReference type="Pfam" id="PF18765"/>
    </source>
</evidence>
<dbReference type="EMBL" id="AP029170">
    <property type="protein sequence ID" value="BFD46124.1"/>
    <property type="molecule type" value="Genomic_DNA"/>
</dbReference>
<accession>A0AAT9G8M5</accession>
<sequence length="94" mass="11118">MINLEQKDFLLLKSILKKYPYTFQAYGSRVKGGHRKFSDLDLCVMELISDEELLNLQEELEESNLPIKVDVKRWLVDMNEDFRSLIENDLIPLE</sequence>
<dbReference type="Gene3D" id="3.30.460.10">
    <property type="entry name" value="Beta Polymerase, domain 2"/>
    <property type="match status" value="1"/>
</dbReference>
<name>A0AAT9G8M5_9RICK</name>
<feature type="domain" description="Polymerase beta nucleotidyltransferase" evidence="1">
    <location>
        <begin position="12"/>
        <end position="84"/>
    </location>
</feature>
<dbReference type="AlphaFoldDB" id="A0AAT9G8M5"/>